<feature type="domain" description="VOC" evidence="1">
    <location>
        <begin position="25"/>
        <end position="143"/>
    </location>
</feature>
<dbReference type="Gene3D" id="3.10.180.10">
    <property type="entry name" value="2,3-Dihydroxybiphenyl 1,2-Dioxygenase, domain 1"/>
    <property type="match status" value="2"/>
</dbReference>
<dbReference type="RefSeq" id="WP_002356578.1">
    <property type="nucleotide sequence ID" value="NZ_GL454487.1"/>
</dbReference>
<gene>
    <name evidence="2" type="ORF">HMPREF9498_02785</name>
</gene>
<dbReference type="Pfam" id="PF00903">
    <property type="entry name" value="Glyoxalase"/>
    <property type="match status" value="1"/>
</dbReference>
<evidence type="ECO:0000259" key="1">
    <source>
        <dbReference type="PROSITE" id="PS51819"/>
    </source>
</evidence>
<dbReference type="HOGENOM" id="CLU_083569_0_0_9"/>
<accession>A0A125W2U9</accession>
<evidence type="ECO:0000313" key="2">
    <source>
        <dbReference type="EMBL" id="EFM81643.1"/>
    </source>
</evidence>
<comment type="caution">
    <text evidence="2">The sequence shown here is derived from an EMBL/GenBank/DDBJ whole genome shotgun (WGS) entry which is preliminary data.</text>
</comment>
<dbReference type="InterPro" id="IPR032703">
    <property type="entry name" value="CppA_C"/>
</dbReference>
<dbReference type="PANTHER" id="PTHR43279">
    <property type="entry name" value="CATECHOL-2,3-DIOXYGENASE"/>
    <property type="match status" value="1"/>
</dbReference>
<dbReference type="AlphaFoldDB" id="A0A125W2U9"/>
<name>A0A125W2U9_ENTFL</name>
<dbReference type="InterPro" id="IPR037523">
    <property type="entry name" value="VOC_core"/>
</dbReference>
<dbReference type="PANTHER" id="PTHR43279:SF1">
    <property type="entry name" value="CATECHOL-2,3-DIOXYGENASE"/>
    <property type="match status" value="1"/>
</dbReference>
<dbReference type="EMBL" id="AEBR01000102">
    <property type="protein sequence ID" value="EFM81643.1"/>
    <property type="molecule type" value="Genomic_DNA"/>
</dbReference>
<dbReference type="PROSITE" id="PS51819">
    <property type="entry name" value="VOC"/>
    <property type="match status" value="1"/>
</dbReference>
<evidence type="ECO:0000313" key="3">
    <source>
        <dbReference type="Proteomes" id="UP000004846"/>
    </source>
</evidence>
<dbReference type="Pfam" id="PF14507">
    <property type="entry name" value="CppA_C"/>
    <property type="match status" value="1"/>
</dbReference>
<sequence>MYKMGEKKMEVTEKMTEFQLEKAATLKTIAIRAKKVGEMVDFYKKVMGFVLKSEENNLSIWGTREAGTQLLILEETRKAEDFHNEEKQMAYFSIKVPTEKEFLQIAQRVLEQDYPIDESFQIGTRQSMFITDLEGNQFEIFHDEATANSTSEKQPIVLKDLISEDLEPHQGLAAGSYLAHVQLKTNNQKEIKAYYEEVLGLKRNEKDQFVLEDGKATIGFQKPETSEVDQLPDPHLGLDFFTIKLSDQDHILAIEQQLTAKNQEFFIDQKKAIVTVFDPIGLEWWFVLK</sequence>
<protein>
    <submittedName>
        <fullName evidence="2">Glyoxalase family protein</fullName>
    </submittedName>
</protein>
<reference evidence="2 3" key="1">
    <citation type="submission" date="2010-07" db="EMBL/GenBank/DDBJ databases">
        <authorList>
            <person name="Sid Ahmed O."/>
        </authorList>
    </citation>
    <scope>NUCLEOTIDE SEQUENCE [LARGE SCALE GENOMIC DNA]</scope>
    <source>
        <strain evidence="2 3">TX4248</strain>
    </source>
</reference>
<proteinExistence type="predicted"/>
<dbReference type="SUPFAM" id="SSF54593">
    <property type="entry name" value="Glyoxalase/Bleomycin resistance protein/Dihydroxybiphenyl dioxygenase"/>
    <property type="match status" value="2"/>
</dbReference>
<dbReference type="InterPro" id="IPR004360">
    <property type="entry name" value="Glyas_Fos-R_dOase_dom"/>
</dbReference>
<dbReference type="InterPro" id="IPR029068">
    <property type="entry name" value="Glyas_Bleomycin-R_OHBP_Dase"/>
</dbReference>
<dbReference type="Proteomes" id="UP000004846">
    <property type="component" value="Unassembled WGS sequence"/>
</dbReference>
<organism evidence="2 3">
    <name type="scientific">Enterococcus faecalis TX4248</name>
    <dbReference type="NCBI Taxonomy" id="749495"/>
    <lineage>
        <taxon>Bacteria</taxon>
        <taxon>Bacillati</taxon>
        <taxon>Bacillota</taxon>
        <taxon>Bacilli</taxon>
        <taxon>Lactobacillales</taxon>
        <taxon>Enterococcaceae</taxon>
        <taxon>Enterococcus</taxon>
    </lineage>
</organism>